<dbReference type="RefSeq" id="XP_013399072.1">
    <property type="nucleotide sequence ID" value="XM_013543618.1"/>
</dbReference>
<dbReference type="InParanoid" id="A0A1S3ILI0"/>
<dbReference type="GO" id="GO:0005525">
    <property type="term" value="F:GTP binding"/>
    <property type="evidence" value="ECO:0007669"/>
    <property type="project" value="UniProtKB-KW"/>
</dbReference>
<sequence length="1112" mass="126570">MATARSNPDQENFFRMTVLIVDNALNVLQDVLQKELRTEYPSLFDPGTGLLCGVLSNASVRATLFGLSSKVFNYHQQNQLYPYGNPSTSVTVGDLDITLTVLLLRNITALDPCPRSKVWDNPPDTDTSTEAKIGRVKRYRNIVYGHANKAAISDQDFRAHFSGLKSNLLALSSMYTDEEYDAILSKPLDVALLERNQSILKEWYNYDKCVIDELLSMKATMKEIPEQIIHELKEGETKLQDHVEQVQKRSENTILRKMDSATQNICKQLGEISQKVTEMDKGHSELKDTFRQTQKLMEEVKDAQLGKESEELASLRSTQGLQLQMTQDMQEKVQTTCDGDRNTPEFEKIPGSLDVTVHISINHARMQAVKSSSTFSSSQKTPSPEDTQPDREAVPSMTSGGRERDQITGIAAHLEGEPSKNITQTVNMGNSDEPPTTSVVPRPPPEDTTPLCEAKERSFIKICEQLMSQAFTLEDSERAVKLMERCHAMFYDIKHQCFIIRLVCPSVHSLDQLWQSYRCGELQAAVEDSFVSIKTLENLGLSRSDINLWVEMDDDDYNECRKYIKEKTELKAMIYEDLKMTVHKGPYGSAEQTIHGIRRALMAAFSLRKEDILIKWWDYGRPGDCAAICYGIQPHHVGHIEDNIRDLPIDVILELGVMTINIGTHTLRVAGAEKLQDEDESKYQFIEAEELKEFEAYCEQNGLENIVDYMTNKIKGVENVPVKIAVTGTVGTGKSTFINTFRGLTSEDDDAAPVGVFESEATQVPKEYHHPKNKNVTLWDLPEIGTPKFNREIYEEMIHFGSYDFFLIFIGNRIFEHHVWLAEKAKLWCKKYFIVRTHIDADMEIDKLDHPRTHDASQLLKKIREEIKMLLEKCGVNPEDGVYLISTLLCHVDQWDYRKLEHDLLHELPREQREVLALSLSNLSENLIKAKCKILRSRVWKKAILLAVEGFVPSRLRGIMPQKVIDYFIKEVISYRNALGLDEESLRRLSQRTGLELERLILMATEKIELPFTKFNLGALMSLLAVRQAITPALPVVGLPVTLGLVHYEAYKSANELLHEILDRLESASLQVLKVTLSSAPHREVLYVRIQGRDDEASSDPDREVLYDRRQV</sequence>
<comment type="similarity">
    <text evidence="1">Belongs to the TRAFAC class dynamin-like GTPase superfamily. IRG family.</text>
</comment>
<evidence type="ECO:0000256" key="1">
    <source>
        <dbReference type="ARBA" id="ARBA00005429"/>
    </source>
</evidence>
<dbReference type="InterPro" id="IPR007743">
    <property type="entry name" value="Immunity-related_GTPase-like"/>
</dbReference>
<feature type="region of interest" description="Disordered" evidence="5">
    <location>
        <begin position="368"/>
        <end position="449"/>
    </location>
</feature>
<dbReference type="InterPro" id="IPR027417">
    <property type="entry name" value="P-loop_NTPase"/>
</dbReference>
<dbReference type="KEGG" id="lak:106165415"/>
<evidence type="ECO:0000256" key="2">
    <source>
        <dbReference type="ARBA" id="ARBA00022741"/>
    </source>
</evidence>
<evidence type="ECO:0000256" key="4">
    <source>
        <dbReference type="ARBA" id="ARBA00023134"/>
    </source>
</evidence>
<keyword evidence="4" id="KW-0342">GTP-binding</keyword>
<dbReference type="InterPro" id="IPR030385">
    <property type="entry name" value="G_IRG_dom"/>
</dbReference>
<evidence type="ECO:0000313" key="7">
    <source>
        <dbReference type="Proteomes" id="UP000085678"/>
    </source>
</evidence>
<organism evidence="7 8">
    <name type="scientific">Lingula anatina</name>
    <name type="common">Brachiopod</name>
    <name type="synonym">Lingula unguis</name>
    <dbReference type="NCBI Taxonomy" id="7574"/>
    <lineage>
        <taxon>Eukaryota</taxon>
        <taxon>Metazoa</taxon>
        <taxon>Spiralia</taxon>
        <taxon>Lophotrochozoa</taxon>
        <taxon>Brachiopoda</taxon>
        <taxon>Linguliformea</taxon>
        <taxon>Lingulata</taxon>
        <taxon>Lingulida</taxon>
        <taxon>Linguloidea</taxon>
        <taxon>Lingulidae</taxon>
        <taxon>Lingula</taxon>
    </lineage>
</organism>
<dbReference type="OrthoDB" id="422720at2759"/>
<keyword evidence="2" id="KW-0547">Nucleotide-binding</keyword>
<proteinExistence type="inferred from homology"/>
<dbReference type="SUPFAM" id="SSF52540">
    <property type="entry name" value="P-loop containing nucleoside triphosphate hydrolases"/>
    <property type="match status" value="1"/>
</dbReference>
<dbReference type="Pfam" id="PF18738">
    <property type="entry name" value="HEPN_DZIP3"/>
    <property type="match status" value="1"/>
</dbReference>
<keyword evidence="3" id="KW-0378">Hydrolase</keyword>
<dbReference type="GeneID" id="106165415"/>
<dbReference type="FunFam" id="3.40.50.300:FF:000541">
    <property type="entry name" value="Immunity related GTPase M"/>
    <property type="match status" value="1"/>
</dbReference>
<feature type="compositionally biased region" description="Polar residues" evidence="5">
    <location>
        <begin position="420"/>
        <end position="430"/>
    </location>
</feature>
<evidence type="ECO:0000256" key="5">
    <source>
        <dbReference type="SAM" id="MobiDB-lite"/>
    </source>
</evidence>
<keyword evidence="7" id="KW-1185">Reference proteome</keyword>
<evidence type="ECO:0000313" key="8">
    <source>
        <dbReference type="RefSeq" id="XP_013399072.1"/>
    </source>
</evidence>
<evidence type="ECO:0000256" key="3">
    <source>
        <dbReference type="ARBA" id="ARBA00022801"/>
    </source>
</evidence>
<accession>A0A1S3ILI0</accession>
<dbReference type="Gene3D" id="3.40.50.300">
    <property type="entry name" value="P-loop containing nucleotide triphosphate hydrolases"/>
    <property type="match status" value="1"/>
</dbReference>
<dbReference type="PANTHER" id="PTHR32341">
    <property type="entry name" value="INTERFERON-INDUCIBLE GTPASE"/>
    <property type="match status" value="1"/>
</dbReference>
<protein>
    <submittedName>
        <fullName evidence="8">Uncharacterized protein LOC106165415</fullName>
    </submittedName>
</protein>
<dbReference type="InterPro" id="IPR051515">
    <property type="entry name" value="IRG"/>
</dbReference>
<dbReference type="GO" id="GO:0016787">
    <property type="term" value="F:hydrolase activity"/>
    <property type="evidence" value="ECO:0007669"/>
    <property type="project" value="UniProtKB-KW"/>
</dbReference>
<dbReference type="InterPro" id="IPR041249">
    <property type="entry name" value="HEPN_DZIP3"/>
</dbReference>
<feature type="compositionally biased region" description="Low complexity" evidence="5">
    <location>
        <begin position="370"/>
        <end position="384"/>
    </location>
</feature>
<dbReference type="PANTHER" id="PTHR32341:SF10">
    <property type="entry name" value="INTERFERON-INDUCIBLE GTPASE 5"/>
    <property type="match status" value="1"/>
</dbReference>
<name>A0A1S3ILI0_LINAN</name>
<gene>
    <name evidence="8" type="primary">LOC106165415</name>
</gene>
<evidence type="ECO:0000259" key="6">
    <source>
        <dbReference type="PROSITE" id="PS51716"/>
    </source>
</evidence>
<dbReference type="Pfam" id="PF05049">
    <property type="entry name" value="IIGP"/>
    <property type="match status" value="1"/>
</dbReference>
<reference evidence="8" key="1">
    <citation type="submission" date="2025-08" db="UniProtKB">
        <authorList>
            <consortium name="RefSeq"/>
        </authorList>
    </citation>
    <scope>IDENTIFICATION</scope>
    <source>
        <tissue evidence="8">Gonads</tissue>
    </source>
</reference>
<feature type="domain" description="IRG-type G" evidence="6">
    <location>
        <begin position="720"/>
        <end position="907"/>
    </location>
</feature>
<dbReference type="Proteomes" id="UP000085678">
    <property type="component" value="Unplaced"/>
</dbReference>
<dbReference type="PROSITE" id="PS51716">
    <property type="entry name" value="G_IRG"/>
    <property type="match status" value="1"/>
</dbReference>
<dbReference type="AlphaFoldDB" id="A0A1S3ILI0"/>
<dbReference type="GO" id="GO:0016020">
    <property type="term" value="C:membrane"/>
    <property type="evidence" value="ECO:0007669"/>
    <property type="project" value="InterPro"/>
</dbReference>